<accession>A0A8T2JRL3</accession>
<dbReference type="GO" id="GO:0051205">
    <property type="term" value="P:protein insertion into membrane"/>
    <property type="evidence" value="ECO:0007669"/>
    <property type="project" value="TreeGrafter"/>
</dbReference>
<organism evidence="10 11">
    <name type="scientific">Hymenochirus boettgeri</name>
    <name type="common">Congo dwarf clawed frog</name>
    <dbReference type="NCBI Taxonomy" id="247094"/>
    <lineage>
        <taxon>Eukaryota</taxon>
        <taxon>Metazoa</taxon>
        <taxon>Chordata</taxon>
        <taxon>Craniata</taxon>
        <taxon>Vertebrata</taxon>
        <taxon>Euteleostomi</taxon>
        <taxon>Amphibia</taxon>
        <taxon>Batrachia</taxon>
        <taxon>Anura</taxon>
        <taxon>Pipoidea</taxon>
        <taxon>Pipidae</taxon>
        <taxon>Pipinae</taxon>
        <taxon>Hymenochirus</taxon>
    </lineage>
</organism>
<dbReference type="GO" id="GO:0008270">
    <property type="term" value="F:zinc ion binding"/>
    <property type="evidence" value="ECO:0007669"/>
    <property type="project" value="UniProtKB-KW"/>
</dbReference>
<dbReference type="Proteomes" id="UP000812440">
    <property type="component" value="Chromosome 5"/>
</dbReference>
<keyword evidence="11" id="KW-1185">Reference proteome</keyword>
<comment type="subcellular location">
    <subcellularLocation>
        <location evidence="1">Membrane</location>
        <topology evidence="1">Single-pass membrane protein</topology>
    </subcellularLocation>
</comment>
<keyword evidence="5" id="KW-0862">Zinc</keyword>
<dbReference type="Pfam" id="PF13695">
    <property type="entry name" value="Zn_ribbon_3CxxC"/>
    <property type="match status" value="1"/>
</dbReference>
<evidence type="ECO:0000313" key="11">
    <source>
        <dbReference type="Proteomes" id="UP000812440"/>
    </source>
</evidence>
<dbReference type="InterPro" id="IPR026096">
    <property type="entry name" value="R-trans_p"/>
</dbReference>
<gene>
    <name evidence="10" type="ORF">GDO86_009991</name>
</gene>
<dbReference type="PANTHER" id="PTHR14402">
    <property type="entry name" value="RECEPTOR TRANSPORTING PROTEIN"/>
    <property type="match status" value="1"/>
</dbReference>
<evidence type="ECO:0000256" key="6">
    <source>
        <dbReference type="ARBA" id="ARBA00022989"/>
    </source>
</evidence>
<name>A0A8T2JRL3_9PIPI</name>
<evidence type="ECO:0000256" key="8">
    <source>
        <dbReference type="SAM" id="Phobius"/>
    </source>
</evidence>
<evidence type="ECO:0000256" key="2">
    <source>
        <dbReference type="ARBA" id="ARBA00022692"/>
    </source>
</evidence>
<evidence type="ECO:0000259" key="9">
    <source>
        <dbReference type="SMART" id="SM01328"/>
    </source>
</evidence>
<keyword evidence="4" id="KW-0863">Zinc-finger</keyword>
<keyword evidence="6 8" id="KW-1133">Transmembrane helix</keyword>
<reference evidence="10" key="1">
    <citation type="thesis" date="2020" institute="ProQuest LLC" country="789 East Eisenhower Parkway, Ann Arbor, MI, USA">
        <title>Comparative Genomics and Chromosome Evolution.</title>
        <authorList>
            <person name="Mudd A.B."/>
        </authorList>
    </citation>
    <scope>NUCLEOTIDE SEQUENCE</scope>
    <source>
        <strain evidence="10">Female2</strain>
        <tissue evidence="10">Blood</tissue>
    </source>
</reference>
<evidence type="ECO:0000256" key="1">
    <source>
        <dbReference type="ARBA" id="ARBA00004167"/>
    </source>
</evidence>
<evidence type="ECO:0000313" key="10">
    <source>
        <dbReference type="EMBL" id="KAG8445056.1"/>
    </source>
</evidence>
<proteinExistence type="predicted"/>
<evidence type="ECO:0000256" key="4">
    <source>
        <dbReference type="ARBA" id="ARBA00022771"/>
    </source>
</evidence>
<dbReference type="GO" id="GO:0031849">
    <property type="term" value="F:olfactory receptor binding"/>
    <property type="evidence" value="ECO:0007669"/>
    <property type="project" value="TreeGrafter"/>
</dbReference>
<dbReference type="OrthoDB" id="8121437at2759"/>
<dbReference type="PANTHER" id="PTHR14402:SF22">
    <property type="entry name" value="RECEPTOR-TRANSPORTING PROTEIN 4-LIKE"/>
    <property type="match status" value="1"/>
</dbReference>
<comment type="caution">
    <text evidence="10">The sequence shown here is derived from an EMBL/GenBank/DDBJ whole genome shotgun (WGS) entry which is preliminary data.</text>
</comment>
<dbReference type="SMART" id="SM01328">
    <property type="entry name" value="zf-3CxxC"/>
    <property type="match status" value="1"/>
</dbReference>
<protein>
    <recommendedName>
        <fullName evidence="9">3CxxC-type domain-containing protein</fullName>
    </recommendedName>
</protein>
<dbReference type="InterPro" id="IPR027377">
    <property type="entry name" value="ZAR1/RTP1-5-like_Znf-3CxxC"/>
</dbReference>
<dbReference type="GO" id="GO:0001580">
    <property type="term" value="P:detection of chemical stimulus involved in sensory perception of bitter taste"/>
    <property type="evidence" value="ECO:0007669"/>
    <property type="project" value="TreeGrafter"/>
</dbReference>
<sequence length="211" mass="24251">MAALQVWKFIFHQISSRRTRQWTLNTYEDELTVNGWKSFIQHDALAEFHCQVCGNQWTSIHAVISFKMNKWDQKVNMKLLGQKCKHCENNFIRPTISEEIIRVILKNLINTIRKNIYGEVNVPRLNKANGGHIKHGTHKTWLCEACKMGICRHHVSLTIPESHTTSRDGYHAGTNNSCTEGCIGCICLLIVIVVLFVTRDLWANTLKAFFA</sequence>
<feature type="domain" description="3CxxC-type" evidence="9">
    <location>
        <begin position="43"/>
        <end position="149"/>
    </location>
</feature>
<evidence type="ECO:0000256" key="3">
    <source>
        <dbReference type="ARBA" id="ARBA00022723"/>
    </source>
</evidence>
<dbReference type="AlphaFoldDB" id="A0A8T2JRL3"/>
<evidence type="ECO:0000256" key="7">
    <source>
        <dbReference type="ARBA" id="ARBA00023136"/>
    </source>
</evidence>
<dbReference type="GO" id="GO:0016020">
    <property type="term" value="C:membrane"/>
    <property type="evidence" value="ECO:0007669"/>
    <property type="project" value="UniProtKB-SubCell"/>
</dbReference>
<keyword evidence="7 8" id="KW-0472">Membrane</keyword>
<dbReference type="EMBL" id="JAACNH010000004">
    <property type="protein sequence ID" value="KAG8445056.1"/>
    <property type="molecule type" value="Genomic_DNA"/>
</dbReference>
<keyword evidence="3" id="KW-0479">Metal-binding</keyword>
<dbReference type="GO" id="GO:0006612">
    <property type="term" value="P:protein targeting to membrane"/>
    <property type="evidence" value="ECO:0007669"/>
    <property type="project" value="TreeGrafter"/>
</dbReference>
<evidence type="ECO:0000256" key="5">
    <source>
        <dbReference type="ARBA" id="ARBA00022833"/>
    </source>
</evidence>
<feature type="transmembrane region" description="Helical" evidence="8">
    <location>
        <begin position="183"/>
        <end position="202"/>
    </location>
</feature>
<keyword evidence="2 8" id="KW-0812">Transmembrane</keyword>